<evidence type="ECO:0000313" key="1">
    <source>
        <dbReference type="EMBL" id="OCJ37799.1"/>
    </source>
</evidence>
<gene>
    <name evidence="1" type="ORF">A6U91_06235</name>
</gene>
<proteinExistence type="predicted"/>
<name>A0AB36EJ18_AGRTU</name>
<dbReference type="AlphaFoldDB" id="A0AB36EJ18"/>
<organism evidence="1 2">
    <name type="scientific">Agrobacterium tumefaciens</name>
    <dbReference type="NCBI Taxonomy" id="358"/>
    <lineage>
        <taxon>Bacteria</taxon>
        <taxon>Pseudomonadati</taxon>
        <taxon>Pseudomonadota</taxon>
        <taxon>Alphaproteobacteria</taxon>
        <taxon>Hyphomicrobiales</taxon>
        <taxon>Rhizobiaceae</taxon>
        <taxon>Rhizobium/Agrobacterium group</taxon>
        <taxon>Agrobacterium</taxon>
        <taxon>Agrobacterium tumefaciens complex</taxon>
    </lineage>
</organism>
<reference evidence="1 2" key="1">
    <citation type="journal article" date="2016" name="PeerJ">
        <title>Gall-ID: tools for genotyping gall-causing phytopathogenic bacteria.</title>
        <authorList>
            <person name="Davis E.W.II."/>
            <person name="Weisberg A.J."/>
            <person name="Tabima J.F."/>
            <person name="Grunwald N.J."/>
            <person name="Chang J.H."/>
        </authorList>
    </citation>
    <scope>NUCLEOTIDE SEQUENCE [LARGE SCALE GENOMIC DNA]</scope>
    <source>
        <strain evidence="1 2">N2/73</strain>
    </source>
</reference>
<evidence type="ECO:0000313" key="2">
    <source>
        <dbReference type="Proteomes" id="UP000093451"/>
    </source>
</evidence>
<accession>A0AB36EJ18</accession>
<protein>
    <submittedName>
        <fullName evidence="1">Uncharacterized protein</fullName>
    </submittedName>
</protein>
<dbReference type="Proteomes" id="UP000093451">
    <property type="component" value="Unassembled WGS sequence"/>
</dbReference>
<comment type="caution">
    <text evidence="1">The sequence shown here is derived from an EMBL/GenBank/DDBJ whole genome shotgun (WGS) entry which is preliminary data.</text>
</comment>
<dbReference type="EMBL" id="LXKT01000013">
    <property type="protein sequence ID" value="OCJ37799.1"/>
    <property type="molecule type" value="Genomic_DNA"/>
</dbReference>
<sequence>MREEKMLLKPSVLEERGISAIRQPADGDYMDMDAVELSVIDRRLIEAAQARPEFDEVYAYAGPERYWADATRTSGASMHMLYSDKQKLAVILYHDPALSDVVISWVTSDDPATALHIWSAQHHAGGAVPVAAGDAPN</sequence>